<dbReference type="InterPro" id="IPR003615">
    <property type="entry name" value="HNH_nuc"/>
</dbReference>
<dbReference type="GO" id="GO:0003700">
    <property type="term" value="F:DNA-binding transcription factor activity"/>
    <property type="evidence" value="ECO:0007669"/>
    <property type="project" value="InterPro"/>
</dbReference>
<evidence type="ECO:0000256" key="1">
    <source>
        <dbReference type="ARBA" id="ARBA00023015"/>
    </source>
</evidence>
<protein>
    <recommendedName>
        <fullName evidence="4">AP2/ERF domain-containing protein</fullName>
    </recommendedName>
</protein>
<sequence>MNCGLDKCPVESVTLIKLTKGKYTIIDTADCWLFKYKWNVTGVGRYLYAARGNLQDNGKRRLELMHRKIMDAPKGMVVDHINHNTLDNRRANMRVCTNSQNSCNSLPVEGSSKYKGVHWSEYQERWVAQIKLDYKYHNVGVFKDEIKAAEAYDEKAIELFGEFAYLNFSREKCNVR</sequence>
<evidence type="ECO:0000313" key="5">
    <source>
        <dbReference type="EMBL" id="KKN71936.1"/>
    </source>
</evidence>
<dbReference type="InterPro" id="IPR036955">
    <property type="entry name" value="AP2/ERF_dom_sf"/>
</dbReference>
<dbReference type="Pfam" id="PF13392">
    <property type="entry name" value="HNH_3"/>
    <property type="match status" value="1"/>
</dbReference>
<feature type="domain" description="AP2/ERF" evidence="4">
    <location>
        <begin position="113"/>
        <end position="169"/>
    </location>
</feature>
<dbReference type="Gene3D" id="3.90.75.20">
    <property type="match status" value="1"/>
</dbReference>
<gene>
    <name evidence="5" type="ORF">LCGC14_0415820</name>
</gene>
<dbReference type="Gene3D" id="3.30.730.10">
    <property type="entry name" value="AP2/ERF domain"/>
    <property type="match status" value="1"/>
</dbReference>
<evidence type="ECO:0000259" key="4">
    <source>
        <dbReference type="PROSITE" id="PS51032"/>
    </source>
</evidence>
<dbReference type="InterPro" id="IPR001471">
    <property type="entry name" value="AP2/ERF_dom"/>
</dbReference>
<keyword evidence="2" id="KW-0238">DNA-binding</keyword>
<dbReference type="InterPro" id="IPR044925">
    <property type="entry name" value="His-Me_finger_sf"/>
</dbReference>
<evidence type="ECO:0000256" key="3">
    <source>
        <dbReference type="ARBA" id="ARBA00023163"/>
    </source>
</evidence>
<dbReference type="InterPro" id="IPR016177">
    <property type="entry name" value="DNA-bd_dom_sf"/>
</dbReference>
<name>A0A0F9VEE8_9ZZZZ</name>
<accession>A0A0F9VEE8</accession>
<dbReference type="SMART" id="SM00380">
    <property type="entry name" value="AP2"/>
    <property type="match status" value="1"/>
</dbReference>
<keyword evidence="1" id="KW-0805">Transcription regulation</keyword>
<proteinExistence type="predicted"/>
<dbReference type="EMBL" id="LAZR01000373">
    <property type="protein sequence ID" value="KKN71936.1"/>
    <property type="molecule type" value="Genomic_DNA"/>
</dbReference>
<dbReference type="AlphaFoldDB" id="A0A0F9VEE8"/>
<dbReference type="GO" id="GO:0003677">
    <property type="term" value="F:DNA binding"/>
    <property type="evidence" value="ECO:0007669"/>
    <property type="project" value="UniProtKB-KW"/>
</dbReference>
<dbReference type="SUPFAM" id="SSF54171">
    <property type="entry name" value="DNA-binding domain"/>
    <property type="match status" value="1"/>
</dbReference>
<comment type="caution">
    <text evidence="5">The sequence shown here is derived from an EMBL/GenBank/DDBJ whole genome shotgun (WGS) entry which is preliminary data.</text>
</comment>
<organism evidence="5">
    <name type="scientific">marine sediment metagenome</name>
    <dbReference type="NCBI Taxonomy" id="412755"/>
    <lineage>
        <taxon>unclassified sequences</taxon>
        <taxon>metagenomes</taxon>
        <taxon>ecological metagenomes</taxon>
    </lineage>
</organism>
<dbReference type="SUPFAM" id="SSF54060">
    <property type="entry name" value="His-Me finger endonucleases"/>
    <property type="match status" value="1"/>
</dbReference>
<dbReference type="PROSITE" id="PS51032">
    <property type="entry name" value="AP2_ERF"/>
    <property type="match status" value="1"/>
</dbReference>
<keyword evidence="3" id="KW-0804">Transcription</keyword>
<evidence type="ECO:0000256" key="2">
    <source>
        <dbReference type="ARBA" id="ARBA00023125"/>
    </source>
</evidence>
<reference evidence="5" key="1">
    <citation type="journal article" date="2015" name="Nature">
        <title>Complex archaea that bridge the gap between prokaryotes and eukaryotes.</title>
        <authorList>
            <person name="Spang A."/>
            <person name="Saw J.H."/>
            <person name="Jorgensen S.L."/>
            <person name="Zaremba-Niedzwiedzka K."/>
            <person name="Martijn J."/>
            <person name="Lind A.E."/>
            <person name="van Eijk R."/>
            <person name="Schleper C."/>
            <person name="Guy L."/>
            <person name="Ettema T.J."/>
        </authorList>
    </citation>
    <scope>NUCLEOTIDE SEQUENCE</scope>
</reference>